<protein>
    <submittedName>
        <fullName evidence="3">Uncharacterized protein</fullName>
    </submittedName>
</protein>
<keyword evidence="4" id="KW-1185">Reference proteome</keyword>
<evidence type="ECO:0000256" key="1">
    <source>
        <dbReference type="SAM" id="MobiDB-lite"/>
    </source>
</evidence>
<comment type="caution">
    <text evidence="3">The sequence shown here is derived from an EMBL/GenBank/DDBJ whole genome shotgun (WGS) entry which is preliminary data.</text>
</comment>
<keyword evidence="2" id="KW-0812">Transmembrane</keyword>
<name>A0ABR3F8P3_9AGAR</name>
<feature type="compositionally biased region" description="Low complexity" evidence="1">
    <location>
        <begin position="266"/>
        <end position="285"/>
    </location>
</feature>
<keyword evidence="2" id="KW-0472">Membrane</keyword>
<accession>A0ABR3F8P3</accession>
<reference evidence="3 4" key="1">
    <citation type="submission" date="2024-02" db="EMBL/GenBank/DDBJ databases">
        <title>A draft genome for the cacao thread blight pathogen Marasmius crinis-equi.</title>
        <authorList>
            <person name="Cohen S.P."/>
            <person name="Baruah I.K."/>
            <person name="Amoako-Attah I."/>
            <person name="Bukari Y."/>
            <person name="Meinhardt L.W."/>
            <person name="Bailey B.A."/>
        </authorList>
    </citation>
    <scope>NUCLEOTIDE SEQUENCE [LARGE SCALE GENOMIC DNA]</scope>
    <source>
        <strain evidence="3 4">GH-76</strain>
    </source>
</reference>
<feature type="region of interest" description="Disordered" evidence="1">
    <location>
        <begin position="124"/>
        <end position="157"/>
    </location>
</feature>
<dbReference type="EMBL" id="JBAHYK010000734">
    <property type="protein sequence ID" value="KAL0571662.1"/>
    <property type="molecule type" value="Genomic_DNA"/>
</dbReference>
<feature type="compositionally biased region" description="Gly residues" evidence="1">
    <location>
        <begin position="142"/>
        <end position="151"/>
    </location>
</feature>
<feature type="region of interest" description="Disordered" evidence="1">
    <location>
        <begin position="234"/>
        <end position="331"/>
    </location>
</feature>
<evidence type="ECO:0000313" key="4">
    <source>
        <dbReference type="Proteomes" id="UP001465976"/>
    </source>
</evidence>
<feature type="compositionally biased region" description="Low complexity" evidence="1">
    <location>
        <begin position="126"/>
        <end position="141"/>
    </location>
</feature>
<sequence>MSDATGAISGGTSTLMTVGDSTSGKTCNTTLPANDFFFSADNTLTQCQNFAFTQYDGAKLPLTIFAFLPGGSDSFVVPFSPAQAKSFNWKANVTAQAQVAISVIDSQGRGGGTDIMRVVAGSSDKSCLSDTGSSGTTTGGATPTGGSGGSGTDSESKSSFGTGAIAGIAVGAALVSGLLAGLIWWLTRRRSKDPRGPRAIDLAEDMGHNGAEQPMLSAQYQPDPFPPVFVAPGMNASVGSFQPNQQQQHPYPPPGIPRQQSYYDDTTSSSGAGSSASGSRTTKTSNFIVHRDIEEADEPVDLPPQYVDRRAPIPGLAVDSPPPVGARPKKG</sequence>
<evidence type="ECO:0000256" key="2">
    <source>
        <dbReference type="SAM" id="Phobius"/>
    </source>
</evidence>
<proteinExistence type="predicted"/>
<keyword evidence="2" id="KW-1133">Transmembrane helix</keyword>
<gene>
    <name evidence="3" type="ORF">V5O48_010302</name>
</gene>
<evidence type="ECO:0000313" key="3">
    <source>
        <dbReference type="EMBL" id="KAL0571662.1"/>
    </source>
</evidence>
<feature type="transmembrane region" description="Helical" evidence="2">
    <location>
        <begin position="164"/>
        <end position="186"/>
    </location>
</feature>
<dbReference type="Proteomes" id="UP001465976">
    <property type="component" value="Unassembled WGS sequence"/>
</dbReference>
<organism evidence="3 4">
    <name type="scientific">Marasmius crinis-equi</name>
    <dbReference type="NCBI Taxonomy" id="585013"/>
    <lineage>
        <taxon>Eukaryota</taxon>
        <taxon>Fungi</taxon>
        <taxon>Dikarya</taxon>
        <taxon>Basidiomycota</taxon>
        <taxon>Agaricomycotina</taxon>
        <taxon>Agaricomycetes</taxon>
        <taxon>Agaricomycetidae</taxon>
        <taxon>Agaricales</taxon>
        <taxon>Marasmiineae</taxon>
        <taxon>Marasmiaceae</taxon>
        <taxon>Marasmius</taxon>
    </lineage>
</organism>